<dbReference type="PRINTS" id="PR00344">
    <property type="entry name" value="BCTRLSENSOR"/>
</dbReference>
<gene>
    <name evidence="9" type="ORF">SAMN04488010_1412</name>
</gene>
<dbReference type="EC" id="2.7.13.3" evidence="2"/>
<feature type="domain" description="PAC" evidence="8">
    <location>
        <begin position="338"/>
        <end position="390"/>
    </location>
</feature>
<keyword evidence="10" id="KW-1185">Reference proteome</keyword>
<dbReference type="STRING" id="440514.SAMN04488010_1412"/>
<dbReference type="Gene3D" id="3.30.450.20">
    <property type="entry name" value="PAS domain"/>
    <property type="match status" value="6"/>
</dbReference>
<dbReference type="PROSITE" id="PS50113">
    <property type="entry name" value="PAC"/>
    <property type="match status" value="5"/>
</dbReference>
<dbReference type="InterPro" id="IPR052162">
    <property type="entry name" value="Sensor_kinase/Photoreceptor"/>
</dbReference>
<evidence type="ECO:0000259" key="7">
    <source>
        <dbReference type="PROSITE" id="PS50112"/>
    </source>
</evidence>
<name>A0A1I6IAZ6_9FLAO</name>
<dbReference type="SMART" id="SM00086">
    <property type="entry name" value="PAC"/>
    <property type="match status" value="6"/>
</dbReference>
<dbReference type="InterPro" id="IPR013655">
    <property type="entry name" value="PAS_fold_3"/>
</dbReference>
<evidence type="ECO:0000313" key="10">
    <source>
        <dbReference type="Proteomes" id="UP000199462"/>
    </source>
</evidence>
<dbReference type="CDD" id="cd00130">
    <property type="entry name" value="PAS"/>
    <property type="match status" value="4"/>
</dbReference>
<dbReference type="Pfam" id="PF02518">
    <property type="entry name" value="HATPase_c"/>
    <property type="match status" value="1"/>
</dbReference>
<evidence type="ECO:0000313" key="9">
    <source>
        <dbReference type="EMBL" id="SFR63917.1"/>
    </source>
</evidence>
<dbReference type="GO" id="GO:0004673">
    <property type="term" value="F:protein histidine kinase activity"/>
    <property type="evidence" value="ECO:0007669"/>
    <property type="project" value="UniProtKB-EC"/>
</dbReference>
<dbReference type="EMBL" id="FOYX01000001">
    <property type="protein sequence ID" value="SFR63917.1"/>
    <property type="molecule type" value="Genomic_DNA"/>
</dbReference>
<keyword evidence="3" id="KW-0597">Phosphoprotein</keyword>
<keyword evidence="5" id="KW-0418">Kinase</keyword>
<keyword evidence="4" id="KW-0808">Transferase</keyword>
<proteinExistence type="predicted"/>
<dbReference type="NCBIfam" id="TIGR00229">
    <property type="entry name" value="sensory_box"/>
    <property type="match status" value="2"/>
</dbReference>
<evidence type="ECO:0000256" key="2">
    <source>
        <dbReference type="ARBA" id="ARBA00012438"/>
    </source>
</evidence>
<dbReference type="Gene3D" id="1.10.287.130">
    <property type="match status" value="1"/>
</dbReference>
<dbReference type="Gene3D" id="3.30.565.10">
    <property type="entry name" value="Histidine kinase-like ATPase, C-terminal domain"/>
    <property type="match status" value="1"/>
</dbReference>
<feature type="domain" description="PAC" evidence="8">
    <location>
        <begin position="211"/>
        <end position="263"/>
    </location>
</feature>
<feature type="domain" description="PAC" evidence="8">
    <location>
        <begin position="593"/>
        <end position="645"/>
    </location>
</feature>
<dbReference type="SMART" id="SM00091">
    <property type="entry name" value="PAS"/>
    <property type="match status" value="5"/>
</dbReference>
<dbReference type="SUPFAM" id="SSF55874">
    <property type="entry name" value="ATPase domain of HSP90 chaperone/DNA topoisomerase II/histidine kinase"/>
    <property type="match status" value="1"/>
</dbReference>
<dbReference type="PANTHER" id="PTHR43304:SF1">
    <property type="entry name" value="PAC DOMAIN-CONTAINING PROTEIN"/>
    <property type="match status" value="1"/>
</dbReference>
<sequence length="1007" mass="115398">MSKEKTLSPTDKDLANTGCVAKIGMFQYDVNSNNISWNYVLKEIHEASNDYIPTTENMYGQFKDVESRNQLLVSHKKAIENGAPFELEYEIITVKGNVRNLRTSVQPFQKDENSIILYGATYDITEPNSAKSDIVQKVQQLNYAEKIAKSGSWDWDIPTDTVKWSDNFYNIFEHEKDSPISFNVYLDYVHKDDKEKTISKFDHALKTTEFPESNYRIQLKNGTIKTLRSIGMVITNDFGEPIKMIGTCQDITDREKKEKELLEKNQQLNIAEKLAMIGYWQWDTPTNKVFWSDNLHAIYGHDKEKPLTFETYINFVHEDDRNRVISNLENAMQTGVFPESTYKIQLNDGSIKTIKSIGKIIRNKKGEVLEMSGTCQDVSEIKKKEIQLLEKNQQYNNAEKIANIGSWEWNPNTGEINWSDNHYRIYGIEIGSPIDIELISSYVHPDDLGFTEDFKERILRDKNIAKAQYRIQLRSGEIKTLEVVGEVFTDKNGEITSLKGIEQDITYRVKTEQEIKDKNHLLSFTEKMAMMGSWQWNPNTSVSKWSDNLYKIYDLDPNSPIDIDLFLSRIHPDDSAEVVAQIENIIATKNSDSVLSYRILMNNGDIRSIELMAEIIMDDDENIIELVGTTQDVTYRIQREQDLLEKNQLLNFAEQLSSIGHWKWDVVNDVMEKSVNLLKILDFDPETSPNFSTYLKRVHPEDRKKVIAISQEISRTKKFNKFQHRIIKNNGKVRTIEIIGAVLLNNDGDVVELMGSSQDITEQVEAQQKILETNKSLEASAMVLTSKNKQLAEFNHITSHNLRSPVSNLNALLGMYKNTTSETKKIEIFEKFETVIDHLTETLNALIETITIKHNAVHKRENLSFEHTLHKTKEILAAELIETGAFIEHKFSEAKNVMYNPIYLESIFLNLVSNAIKYRSPDRSPKICITSKLVNKKTVLEFKDNGIGIDMKSHGDKLFGLNKVFHKHPDAKGIGLFLTKAQIVAMGGSISVKSEVNVGSTFIITLN</sequence>
<dbReference type="Pfam" id="PF08447">
    <property type="entry name" value="PAS_3"/>
    <property type="match status" value="5"/>
</dbReference>
<dbReference type="Gene3D" id="2.10.70.100">
    <property type="match status" value="5"/>
</dbReference>
<accession>A0A1I6IAZ6</accession>
<feature type="domain" description="PAS" evidence="7">
    <location>
        <begin position="289"/>
        <end position="335"/>
    </location>
</feature>
<dbReference type="RefSeq" id="WP_177214928.1">
    <property type="nucleotide sequence ID" value="NZ_FOYX01000001.1"/>
</dbReference>
<dbReference type="AlphaFoldDB" id="A0A1I6IAZ6"/>
<feature type="domain" description="PAC" evidence="8">
    <location>
        <begin position="720"/>
        <end position="772"/>
    </location>
</feature>
<dbReference type="SUPFAM" id="SSF55785">
    <property type="entry name" value="PYP-like sensor domain (PAS domain)"/>
    <property type="match status" value="6"/>
</dbReference>
<dbReference type="SMART" id="SM00387">
    <property type="entry name" value="HATPase_c"/>
    <property type="match status" value="1"/>
</dbReference>
<organism evidence="9 10">
    <name type="scientific">Maribacter stanieri</name>
    <dbReference type="NCBI Taxonomy" id="440514"/>
    <lineage>
        <taxon>Bacteria</taxon>
        <taxon>Pseudomonadati</taxon>
        <taxon>Bacteroidota</taxon>
        <taxon>Flavobacteriia</taxon>
        <taxon>Flavobacteriales</taxon>
        <taxon>Flavobacteriaceae</taxon>
        <taxon>Maribacter</taxon>
    </lineage>
</organism>
<protein>
    <recommendedName>
        <fullName evidence="2">histidine kinase</fullName>
        <ecNumber evidence="2">2.7.13.3</ecNumber>
    </recommendedName>
</protein>
<dbReference type="PROSITE" id="PS50109">
    <property type="entry name" value="HIS_KIN"/>
    <property type="match status" value="1"/>
</dbReference>
<evidence type="ECO:0000259" key="8">
    <source>
        <dbReference type="PROSITE" id="PS50113"/>
    </source>
</evidence>
<evidence type="ECO:0000256" key="1">
    <source>
        <dbReference type="ARBA" id="ARBA00000085"/>
    </source>
</evidence>
<evidence type="ECO:0000256" key="4">
    <source>
        <dbReference type="ARBA" id="ARBA00022679"/>
    </source>
</evidence>
<dbReference type="InterPro" id="IPR000700">
    <property type="entry name" value="PAS-assoc_C"/>
</dbReference>
<evidence type="ECO:0000256" key="5">
    <source>
        <dbReference type="ARBA" id="ARBA00022777"/>
    </source>
</evidence>
<feature type="domain" description="PAC" evidence="8">
    <location>
        <begin position="465"/>
        <end position="517"/>
    </location>
</feature>
<feature type="domain" description="Histidine kinase" evidence="6">
    <location>
        <begin position="797"/>
        <end position="1007"/>
    </location>
</feature>
<dbReference type="InterPro" id="IPR003594">
    <property type="entry name" value="HATPase_dom"/>
</dbReference>
<dbReference type="InterPro" id="IPR036890">
    <property type="entry name" value="HATPase_C_sf"/>
</dbReference>
<dbReference type="InterPro" id="IPR005467">
    <property type="entry name" value="His_kinase_dom"/>
</dbReference>
<evidence type="ECO:0000259" key="6">
    <source>
        <dbReference type="PROSITE" id="PS50109"/>
    </source>
</evidence>
<comment type="catalytic activity">
    <reaction evidence="1">
        <text>ATP + protein L-histidine = ADP + protein N-phospho-L-histidine.</text>
        <dbReference type="EC" id="2.7.13.3"/>
    </reaction>
</comment>
<dbReference type="PANTHER" id="PTHR43304">
    <property type="entry name" value="PHYTOCHROME-LIKE PROTEIN CPH1"/>
    <property type="match status" value="1"/>
</dbReference>
<dbReference type="Proteomes" id="UP000199462">
    <property type="component" value="Unassembled WGS sequence"/>
</dbReference>
<dbReference type="PROSITE" id="PS50112">
    <property type="entry name" value="PAS"/>
    <property type="match status" value="1"/>
</dbReference>
<evidence type="ECO:0000256" key="3">
    <source>
        <dbReference type="ARBA" id="ARBA00022553"/>
    </source>
</evidence>
<dbReference type="InterPro" id="IPR001610">
    <property type="entry name" value="PAC"/>
</dbReference>
<dbReference type="InterPro" id="IPR004358">
    <property type="entry name" value="Sig_transdc_His_kin-like_C"/>
</dbReference>
<reference evidence="10" key="1">
    <citation type="submission" date="2016-10" db="EMBL/GenBank/DDBJ databases">
        <authorList>
            <person name="Varghese N."/>
            <person name="Submissions S."/>
        </authorList>
    </citation>
    <scope>NUCLEOTIDE SEQUENCE [LARGE SCALE GENOMIC DNA]</scope>
    <source>
        <strain evidence="10">DSM 19891</strain>
    </source>
</reference>
<dbReference type="InterPro" id="IPR000014">
    <property type="entry name" value="PAS"/>
</dbReference>
<dbReference type="InterPro" id="IPR035965">
    <property type="entry name" value="PAS-like_dom_sf"/>
</dbReference>